<evidence type="ECO:0000256" key="1">
    <source>
        <dbReference type="SAM" id="MobiDB-lite"/>
    </source>
</evidence>
<feature type="compositionally biased region" description="Basic and acidic residues" evidence="1">
    <location>
        <begin position="1"/>
        <end position="14"/>
    </location>
</feature>
<feature type="compositionally biased region" description="Gly residues" evidence="1">
    <location>
        <begin position="171"/>
        <end position="206"/>
    </location>
</feature>
<accession>A0A8S1DYP3</accession>
<dbReference type="AlphaFoldDB" id="A0A8S1DYP3"/>
<proteinExistence type="predicted"/>
<feature type="region of interest" description="Disordered" evidence="1">
    <location>
        <begin position="164"/>
        <end position="217"/>
    </location>
</feature>
<evidence type="ECO:0000313" key="3">
    <source>
        <dbReference type="Proteomes" id="UP000494165"/>
    </source>
</evidence>
<feature type="region of interest" description="Disordered" evidence="1">
    <location>
        <begin position="1"/>
        <end position="43"/>
    </location>
</feature>
<dbReference type="EMBL" id="CADEPI010000583">
    <property type="protein sequence ID" value="CAB3387500.1"/>
    <property type="molecule type" value="Genomic_DNA"/>
</dbReference>
<evidence type="ECO:0000313" key="2">
    <source>
        <dbReference type="EMBL" id="CAB3387500.1"/>
    </source>
</evidence>
<protein>
    <submittedName>
        <fullName evidence="2">Uncharacterized protein</fullName>
    </submittedName>
</protein>
<reference evidence="2 3" key="1">
    <citation type="submission" date="2020-04" db="EMBL/GenBank/DDBJ databases">
        <authorList>
            <person name="Alioto T."/>
            <person name="Alioto T."/>
            <person name="Gomez Garrido J."/>
        </authorList>
    </citation>
    <scope>NUCLEOTIDE SEQUENCE [LARGE SCALE GENOMIC DNA]</scope>
</reference>
<gene>
    <name evidence="2" type="ORF">CLODIP_2_CD02755</name>
</gene>
<sequence>MEDIELKEVKEAESNKNVSAMESDEPLEQCSTTKEETHESLLATELRNRQEEIVGLYSLKNKNRIGIVNKIGRANRNPRTGYNRSTDERESSNLESDTKEEQDDKPEQRAEQPTTLRREFRLQQRTIDAFSTMVQKFMKCPFCGCLMCPSEICFDCQRTLPSNTPQVPKNGGNGGAGGSGGTGGSGSTGGAGGTGGTGGQPGGGNGTQDLSEKVKEG</sequence>
<feature type="compositionally biased region" description="Basic and acidic residues" evidence="1">
    <location>
        <begin position="85"/>
        <end position="99"/>
    </location>
</feature>
<feature type="compositionally biased region" description="Basic and acidic residues" evidence="1">
    <location>
        <begin position="105"/>
        <end position="120"/>
    </location>
</feature>
<feature type="region of interest" description="Disordered" evidence="1">
    <location>
        <begin position="74"/>
        <end position="120"/>
    </location>
</feature>
<comment type="caution">
    <text evidence="2">The sequence shown here is derived from an EMBL/GenBank/DDBJ whole genome shotgun (WGS) entry which is preliminary data.</text>
</comment>
<keyword evidence="3" id="KW-1185">Reference proteome</keyword>
<dbReference type="Proteomes" id="UP000494165">
    <property type="component" value="Unassembled WGS sequence"/>
</dbReference>
<organism evidence="2 3">
    <name type="scientific">Cloeon dipterum</name>
    <dbReference type="NCBI Taxonomy" id="197152"/>
    <lineage>
        <taxon>Eukaryota</taxon>
        <taxon>Metazoa</taxon>
        <taxon>Ecdysozoa</taxon>
        <taxon>Arthropoda</taxon>
        <taxon>Hexapoda</taxon>
        <taxon>Insecta</taxon>
        <taxon>Pterygota</taxon>
        <taxon>Palaeoptera</taxon>
        <taxon>Ephemeroptera</taxon>
        <taxon>Pisciforma</taxon>
        <taxon>Baetidae</taxon>
        <taxon>Cloeon</taxon>
    </lineage>
</organism>
<name>A0A8S1DYP3_9INSE</name>